<name>A0A7V5XGF6_9BACT</name>
<dbReference type="InterPro" id="IPR050834">
    <property type="entry name" value="Glycosyltransf_2"/>
</dbReference>
<dbReference type="InterPro" id="IPR029044">
    <property type="entry name" value="Nucleotide-diphossugar_trans"/>
</dbReference>
<organism evidence="2">
    <name type="scientific">Thermodesulfobacterium geofontis</name>
    <dbReference type="NCBI Taxonomy" id="1295609"/>
    <lineage>
        <taxon>Bacteria</taxon>
        <taxon>Pseudomonadati</taxon>
        <taxon>Thermodesulfobacteriota</taxon>
        <taxon>Thermodesulfobacteria</taxon>
        <taxon>Thermodesulfobacteriales</taxon>
        <taxon>Thermodesulfobacteriaceae</taxon>
        <taxon>Thermodesulfobacterium</taxon>
    </lineage>
</organism>
<gene>
    <name evidence="2" type="ORF">ENM15_03325</name>
</gene>
<dbReference type="SUPFAM" id="SSF53448">
    <property type="entry name" value="Nucleotide-diphospho-sugar transferases"/>
    <property type="match status" value="1"/>
</dbReference>
<feature type="domain" description="Glycosyltransferase 2-like" evidence="1">
    <location>
        <begin position="15"/>
        <end position="141"/>
    </location>
</feature>
<keyword evidence="2" id="KW-0808">Transferase</keyword>
<evidence type="ECO:0000259" key="1">
    <source>
        <dbReference type="Pfam" id="PF00535"/>
    </source>
</evidence>
<dbReference type="GO" id="GO:0016740">
    <property type="term" value="F:transferase activity"/>
    <property type="evidence" value="ECO:0007669"/>
    <property type="project" value="UniProtKB-KW"/>
</dbReference>
<evidence type="ECO:0000313" key="2">
    <source>
        <dbReference type="EMBL" id="HHQ15833.1"/>
    </source>
</evidence>
<dbReference type="InterPro" id="IPR001173">
    <property type="entry name" value="Glyco_trans_2-like"/>
</dbReference>
<accession>A0A7V5XGF6</accession>
<sequence>MLGMRNNTSVYYKLSILIPTYNRLNLLKETLNSITTQTQGKPVHVAVVDDGSNEGNYEYVLELSKKYSFIEVVRHEKNLGVGLARNILLQMAKGDYLLFLDSDDLLLDGALNEILNLINSKTAEVYVLNSYRQKGKKLKFKSFPEGLTKVELLKYFLDGAFSEALYLVKTGIAKKIPFNPNLKVREDLGPKACYLLFNKIKIINKPFAIIRDNPQRLRRTSNYYFEHAITSVEDLFSRLPSEYQVLKPYVFGKTYLELAKIAYRSGLFLEAQKFLEEAKNYIPELSKNFMFLKFKAKLIFKRLFN</sequence>
<dbReference type="PANTHER" id="PTHR43685">
    <property type="entry name" value="GLYCOSYLTRANSFERASE"/>
    <property type="match status" value="1"/>
</dbReference>
<dbReference type="CDD" id="cd00761">
    <property type="entry name" value="Glyco_tranf_GTA_type"/>
    <property type="match status" value="1"/>
</dbReference>
<proteinExistence type="predicted"/>
<protein>
    <submittedName>
        <fullName evidence="2">Glycosyltransferase family 2 protein</fullName>
    </submittedName>
</protein>
<dbReference type="EMBL" id="DRWR01000059">
    <property type="protein sequence ID" value="HHQ15833.1"/>
    <property type="molecule type" value="Genomic_DNA"/>
</dbReference>
<dbReference type="Gene3D" id="3.90.550.10">
    <property type="entry name" value="Spore Coat Polysaccharide Biosynthesis Protein SpsA, Chain A"/>
    <property type="match status" value="1"/>
</dbReference>
<comment type="caution">
    <text evidence="2">The sequence shown here is derived from an EMBL/GenBank/DDBJ whole genome shotgun (WGS) entry which is preliminary data.</text>
</comment>
<reference evidence="2" key="1">
    <citation type="journal article" date="2020" name="mSystems">
        <title>Genome- and Community-Level Interaction Insights into Carbon Utilization and Element Cycling Functions of Hydrothermarchaeota in Hydrothermal Sediment.</title>
        <authorList>
            <person name="Zhou Z."/>
            <person name="Liu Y."/>
            <person name="Xu W."/>
            <person name="Pan J."/>
            <person name="Luo Z.H."/>
            <person name="Li M."/>
        </authorList>
    </citation>
    <scope>NUCLEOTIDE SEQUENCE [LARGE SCALE GENOMIC DNA]</scope>
    <source>
        <strain evidence="2">SpSt-106</strain>
    </source>
</reference>
<dbReference type="PANTHER" id="PTHR43685:SF2">
    <property type="entry name" value="GLYCOSYLTRANSFERASE 2-LIKE DOMAIN-CONTAINING PROTEIN"/>
    <property type="match status" value="1"/>
</dbReference>
<dbReference type="AlphaFoldDB" id="A0A7V5XGF6"/>
<dbReference type="Pfam" id="PF00535">
    <property type="entry name" value="Glycos_transf_2"/>
    <property type="match status" value="1"/>
</dbReference>